<dbReference type="InterPro" id="IPR005828">
    <property type="entry name" value="MFS_sugar_transport-like"/>
</dbReference>
<dbReference type="Proteomes" id="UP000319160">
    <property type="component" value="Unassembled WGS sequence"/>
</dbReference>
<dbReference type="InterPro" id="IPR054722">
    <property type="entry name" value="PolX-like_BBD"/>
</dbReference>
<keyword evidence="4 7" id="KW-1133">Transmembrane helix</keyword>
<feature type="transmembrane region" description="Helical" evidence="7">
    <location>
        <begin position="325"/>
        <end position="347"/>
    </location>
</feature>
<comment type="subcellular location">
    <subcellularLocation>
        <location evidence="1">Membrane</location>
        <topology evidence="1">Multi-pass membrane protein</topology>
    </subcellularLocation>
</comment>
<dbReference type="PROSITE" id="PS00217">
    <property type="entry name" value="SUGAR_TRANSPORT_2"/>
    <property type="match status" value="1"/>
</dbReference>
<dbReference type="InterPro" id="IPR020846">
    <property type="entry name" value="MFS_dom"/>
</dbReference>
<dbReference type="Pfam" id="PF22936">
    <property type="entry name" value="Pol_BBD"/>
    <property type="match status" value="1"/>
</dbReference>
<feature type="transmembrane region" description="Helical" evidence="7">
    <location>
        <begin position="353"/>
        <end position="372"/>
    </location>
</feature>
<feature type="transmembrane region" description="Helical" evidence="7">
    <location>
        <begin position="263"/>
        <end position="284"/>
    </location>
</feature>
<accession>A0A553HUU8</accession>
<dbReference type="PANTHER" id="PTHR48022">
    <property type="entry name" value="PLASTIDIC GLUCOSE TRANSPORTER 4"/>
    <property type="match status" value="1"/>
</dbReference>
<dbReference type="PROSITE" id="PS50850">
    <property type="entry name" value="MFS"/>
    <property type="match status" value="1"/>
</dbReference>
<evidence type="ECO:0000259" key="8">
    <source>
        <dbReference type="PROSITE" id="PS50850"/>
    </source>
</evidence>
<dbReference type="GO" id="GO:0016020">
    <property type="term" value="C:membrane"/>
    <property type="evidence" value="ECO:0007669"/>
    <property type="project" value="UniProtKB-SubCell"/>
</dbReference>
<feature type="transmembrane region" description="Helical" evidence="7">
    <location>
        <begin position="296"/>
        <end position="318"/>
    </location>
</feature>
<evidence type="ECO:0000256" key="4">
    <source>
        <dbReference type="ARBA" id="ARBA00022989"/>
    </source>
</evidence>
<keyword evidence="5 7" id="KW-0472">Membrane</keyword>
<evidence type="ECO:0000313" key="10">
    <source>
        <dbReference type="Proteomes" id="UP000319160"/>
    </source>
</evidence>
<name>A0A553HUU8_9PEZI</name>
<proteinExistence type="inferred from homology"/>
<evidence type="ECO:0000256" key="5">
    <source>
        <dbReference type="ARBA" id="ARBA00023136"/>
    </source>
</evidence>
<keyword evidence="10" id="KW-1185">Reference proteome</keyword>
<feature type="transmembrane region" description="Helical" evidence="7">
    <location>
        <begin position="52"/>
        <end position="72"/>
    </location>
</feature>
<feature type="transmembrane region" description="Helical" evidence="7">
    <location>
        <begin position="109"/>
        <end position="129"/>
    </location>
</feature>
<feature type="transmembrane region" description="Helical" evidence="7">
    <location>
        <begin position="84"/>
        <end position="103"/>
    </location>
</feature>
<comment type="caution">
    <text evidence="9">The sequence shown here is derived from an EMBL/GenBank/DDBJ whole genome shotgun (WGS) entry which is preliminary data.</text>
</comment>
<feature type="compositionally biased region" description="Basic and acidic residues" evidence="6">
    <location>
        <begin position="1014"/>
        <end position="1032"/>
    </location>
</feature>
<dbReference type="PANTHER" id="PTHR48022:SF10">
    <property type="entry name" value="MAJOR FACILITATOR SUPERFAMILY (MFS) PROFILE DOMAIN-CONTAINING PROTEIN"/>
    <property type="match status" value="1"/>
</dbReference>
<dbReference type="OrthoDB" id="6612291at2759"/>
<dbReference type="InterPro" id="IPR050360">
    <property type="entry name" value="MFS_Sugar_Transporters"/>
</dbReference>
<dbReference type="STRING" id="2512241.A0A553HUU8"/>
<evidence type="ECO:0000256" key="6">
    <source>
        <dbReference type="SAM" id="MobiDB-lite"/>
    </source>
</evidence>
<dbReference type="Gene3D" id="1.20.1250.20">
    <property type="entry name" value="MFS general substrate transporter like domains"/>
    <property type="match status" value="1"/>
</dbReference>
<feature type="region of interest" description="Disordered" evidence="6">
    <location>
        <begin position="1014"/>
        <end position="1055"/>
    </location>
</feature>
<comment type="similarity">
    <text evidence="2">Belongs to the major facilitator superfamily. Sugar transporter (TC 2.A.1.1) family.</text>
</comment>
<sequence>MVISYEYSPRCLDVAKMRYQASITPSLAAFFRFLQVYGYYDDKLQSWNIHPTVQQLISSLMTVGTLIGSLLVGPFSVKFGRKAGLWIASCLNFIATAIMLGTTSLGALYFARLLLGVSVGWFLTFSQLYVHEVAPAHLRGITFAVYQCQLSTGSIIGAAVDYGTHNIQSRQAYQIPLAIFFVAPTIQSIALFFFPDSPRWLAVQGREIEAEAALRSLRNSSIDETELLAEFNEIKQSTREQVELNKKALFLEMWRGTNLRRTLLCIAVVCFHSAAGSSWVNIYTTYYLEIAGVSNPFGFSVLITGIGLIAAVVSSLFIRYIDRRAIMIIGPSVCGLAQLVQAIAWTISPGSAATGSVIVAFNGLFVFFYVAYVREHKLVGKRNYFEWRRYFDRAAKAYDLWELLLGEEIVVDLPKEEEYIVYTTATGKTVDAGRNELICDLIADEIEDMRNLVRAMLYIREHYLVTDEKVLLDLLEEVHGHMKDKCWHANPELKLQAVKDREAKRAKGDNSNGGKRLVAMANADYEHEEPLYYVPIFFSILGEYYMFGYRKHTPKIAGSRRTKIKYKRSLVWTNLFFLKKITARHLRVIKHVLQLVESTVTLYVKQQYWARDVLEDWKEAMKEHYTLVFATHSGSVDLNDWLADFGAGIHLCNNEKWFTSLIPLHYAIDTADKTAAMNIDGAGTVEILLEGTNKVMNVLELNNVAYAPTAACNLLLLLQLAKHGNVSGRWDKHGITIETVDGEVFGRAMQRDGLYHLDLYRFGDVGFAALIDLRGKVWSWHRRFGYLSWPGMRHLLKVSDGIDITDKQVKAMLKVVCPICAVTKATYNVPREPARRRAKEFGELFYVDSWGPYYIEGYNGSKHALFMIDDCTEPTVLYEHYMAGTIERVMRTVREKANPMIVESEVGRCMSNIFEKKSLEMLRGTLVPENLWPEAMRYALHFGNKPNFVNEEIFGSRVWVTLLPEKGRDTLAKIYGIRGWNGHFVGCETEAVYCVYSEEKHKVFRVGKARIESGEGLDDRHDSPSLSDRDLLPEGLIPDESLSDDDSDTSGDDRS</sequence>
<dbReference type="SUPFAM" id="SSF103473">
    <property type="entry name" value="MFS general substrate transporter"/>
    <property type="match status" value="1"/>
</dbReference>
<dbReference type="InterPro" id="IPR036259">
    <property type="entry name" value="MFS_trans_sf"/>
</dbReference>
<feature type="transmembrane region" description="Helical" evidence="7">
    <location>
        <begin position="172"/>
        <end position="194"/>
    </location>
</feature>
<gene>
    <name evidence="9" type="ORF">FHL15_007291</name>
</gene>
<dbReference type="GO" id="GO:0005351">
    <property type="term" value="F:carbohydrate:proton symporter activity"/>
    <property type="evidence" value="ECO:0007669"/>
    <property type="project" value="TreeGrafter"/>
</dbReference>
<dbReference type="EMBL" id="VFLP01000042">
    <property type="protein sequence ID" value="TRX91738.1"/>
    <property type="molecule type" value="Genomic_DNA"/>
</dbReference>
<keyword evidence="3 7" id="KW-0812">Transmembrane</keyword>
<evidence type="ECO:0000256" key="1">
    <source>
        <dbReference type="ARBA" id="ARBA00004141"/>
    </source>
</evidence>
<evidence type="ECO:0000313" key="9">
    <source>
        <dbReference type="EMBL" id="TRX91738.1"/>
    </source>
</evidence>
<organism evidence="9 10">
    <name type="scientific">Xylaria flabelliformis</name>
    <dbReference type="NCBI Taxonomy" id="2512241"/>
    <lineage>
        <taxon>Eukaryota</taxon>
        <taxon>Fungi</taxon>
        <taxon>Dikarya</taxon>
        <taxon>Ascomycota</taxon>
        <taxon>Pezizomycotina</taxon>
        <taxon>Sordariomycetes</taxon>
        <taxon>Xylariomycetidae</taxon>
        <taxon>Xylariales</taxon>
        <taxon>Xylariaceae</taxon>
        <taxon>Xylaria</taxon>
    </lineage>
</organism>
<protein>
    <recommendedName>
        <fullName evidence="8">Major facilitator superfamily (MFS) profile domain-containing protein</fullName>
    </recommendedName>
</protein>
<evidence type="ECO:0000256" key="2">
    <source>
        <dbReference type="ARBA" id="ARBA00010992"/>
    </source>
</evidence>
<dbReference type="Pfam" id="PF00083">
    <property type="entry name" value="Sugar_tr"/>
    <property type="match status" value="1"/>
</dbReference>
<evidence type="ECO:0000256" key="7">
    <source>
        <dbReference type="SAM" id="Phobius"/>
    </source>
</evidence>
<feature type="transmembrane region" description="Helical" evidence="7">
    <location>
        <begin position="21"/>
        <end position="40"/>
    </location>
</feature>
<dbReference type="AlphaFoldDB" id="A0A553HUU8"/>
<feature type="compositionally biased region" description="Acidic residues" evidence="6">
    <location>
        <begin position="1041"/>
        <end position="1055"/>
    </location>
</feature>
<reference evidence="10" key="1">
    <citation type="submission" date="2019-06" db="EMBL/GenBank/DDBJ databases">
        <title>Draft genome sequence of the griseofulvin-producing fungus Xylaria cubensis strain G536.</title>
        <authorList>
            <person name="Mead M.E."/>
            <person name="Raja H.A."/>
            <person name="Steenwyk J.L."/>
            <person name="Knowles S.L."/>
            <person name="Oberlies N.H."/>
            <person name="Rokas A."/>
        </authorList>
    </citation>
    <scope>NUCLEOTIDE SEQUENCE [LARGE SCALE GENOMIC DNA]</scope>
    <source>
        <strain evidence="10">G536</strain>
    </source>
</reference>
<dbReference type="InterPro" id="IPR005829">
    <property type="entry name" value="Sugar_transporter_CS"/>
</dbReference>
<feature type="domain" description="Major facilitator superfamily (MFS) profile" evidence="8">
    <location>
        <begin position="1"/>
        <end position="463"/>
    </location>
</feature>
<feature type="transmembrane region" description="Helical" evidence="7">
    <location>
        <begin position="141"/>
        <end position="160"/>
    </location>
</feature>
<evidence type="ECO:0000256" key="3">
    <source>
        <dbReference type="ARBA" id="ARBA00022692"/>
    </source>
</evidence>